<organism evidence="1 2">
    <name type="scientific">Ottowia thiooxydans</name>
    <dbReference type="NCBI Taxonomy" id="219182"/>
    <lineage>
        <taxon>Bacteria</taxon>
        <taxon>Pseudomonadati</taxon>
        <taxon>Pseudomonadota</taxon>
        <taxon>Betaproteobacteria</taxon>
        <taxon>Burkholderiales</taxon>
        <taxon>Comamonadaceae</taxon>
        <taxon>Ottowia</taxon>
    </lineage>
</organism>
<sequence>MKLLPSRKLREPDALELARGNSELEQAVLHSRRLLRKRAMVAGVAGAIPIPGLDWAVDAAMLARLLPKINAEFGLTPQQIDRLDSKEKERVQKAVAMAGSVIIGRVVTRDLILKFAKAVGLRLTTAQASKYVPFAGQFISGALGYAALQYLGEQHIRDCVKVAKSAVLALPAPERRIALSYSKTQAPQAAPNGVIG</sequence>
<proteinExistence type="predicted"/>
<protein>
    <submittedName>
        <fullName evidence="1">Uncharacterized protein (DUF697 family)</fullName>
    </submittedName>
</protein>
<comment type="caution">
    <text evidence="1">The sequence shown here is derived from an EMBL/GenBank/DDBJ whole genome shotgun (WGS) entry which is preliminary data.</text>
</comment>
<evidence type="ECO:0000313" key="2">
    <source>
        <dbReference type="Proteomes" id="UP001549320"/>
    </source>
</evidence>
<gene>
    <name evidence="1" type="ORF">ABIE13_000313</name>
</gene>
<keyword evidence="2" id="KW-1185">Reference proteome</keyword>
<dbReference type="RefSeq" id="WP_354440527.1">
    <property type="nucleotide sequence ID" value="NZ_JBEPSH010000001.1"/>
</dbReference>
<dbReference type="EMBL" id="JBEPSH010000001">
    <property type="protein sequence ID" value="MET4575216.1"/>
    <property type="molecule type" value="Genomic_DNA"/>
</dbReference>
<name>A0ABV2Q2F8_9BURK</name>
<evidence type="ECO:0000313" key="1">
    <source>
        <dbReference type="EMBL" id="MET4575216.1"/>
    </source>
</evidence>
<accession>A0ABV2Q2F8</accession>
<reference evidence="1 2" key="1">
    <citation type="submission" date="2024-06" db="EMBL/GenBank/DDBJ databases">
        <title>Sorghum-associated microbial communities from plants grown in Nebraska, USA.</title>
        <authorList>
            <person name="Schachtman D."/>
        </authorList>
    </citation>
    <scope>NUCLEOTIDE SEQUENCE [LARGE SCALE GENOMIC DNA]</scope>
    <source>
        <strain evidence="1 2">2709</strain>
    </source>
</reference>
<dbReference type="Proteomes" id="UP001549320">
    <property type="component" value="Unassembled WGS sequence"/>
</dbReference>